<dbReference type="Pfam" id="PF10231">
    <property type="entry name" value="COA8"/>
    <property type="match status" value="1"/>
</dbReference>
<evidence type="ECO:0000256" key="4">
    <source>
        <dbReference type="ARBA" id="ARBA00022946"/>
    </source>
</evidence>
<gene>
    <name evidence="7" type="ORF">OCTVUL_1B004099</name>
</gene>
<keyword evidence="3" id="KW-0999">Mitochondrion inner membrane</keyword>
<evidence type="ECO:0000313" key="7">
    <source>
        <dbReference type="EMBL" id="CAI9730034.1"/>
    </source>
</evidence>
<reference evidence="7" key="1">
    <citation type="submission" date="2023-08" db="EMBL/GenBank/DDBJ databases">
        <authorList>
            <person name="Alioto T."/>
            <person name="Alioto T."/>
            <person name="Gomez Garrido J."/>
        </authorList>
    </citation>
    <scope>NUCLEOTIDE SEQUENCE</scope>
</reference>
<dbReference type="GO" id="GO:0005743">
    <property type="term" value="C:mitochondrial inner membrane"/>
    <property type="evidence" value="ECO:0007669"/>
    <property type="project" value="UniProtKB-SubCell"/>
</dbReference>
<dbReference type="PANTHER" id="PTHR31107">
    <property type="entry name" value="APOPTOGENIC PROTEIN 1, MITOCHONDRIAL"/>
    <property type="match status" value="1"/>
</dbReference>
<evidence type="ECO:0000313" key="8">
    <source>
        <dbReference type="Proteomes" id="UP001162480"/>
    </source>
</evidence>
<proteinExistence type="inferred from homology"/>
<sequence>MLAICRRFSGGDFLIISRNNQFKRFLKQQKKKEIFKLSSSPPKSITRDWIGPPDGNSNLRPTHFYIPPDESNVEKDLRLKKVDLQTFNHDFWTRQNITFFKRKAQFMHMELERKKQIDSDNKNKKSLSPEEMAVFYKQFLEENYQNNLKYHRACNYTYHQHSIVDNVSCEDIDVAVNEDFGIGMSLIMWMQCNSRS</sequence>
<dbReference type="Proteomes" id="UP001162480">
    <property type="component" value="Chromosome 11"/>
</dbReference>
<keyword evidence="4" id="KW-0809">Transit peptide</keyword>
<comment type="similarity">
    <text evidence="2">Belongs to the COA8 family.</text>
</comment>
<accession>A0AA36B9T3</accession>
<keyword evidence="5" id="KW-0496">Mitochondrion</keyword>
<protein>
    <submittedName>
        <fullName evidence="7">Uncharacterized protein</fullName>
    </submittedName>
</protein>
<dbReference type="PANTHER" id="PTHR31107:SF2">
    <property type="entry name" value="CYTOCHROME C OXIDASE ASSEMBLY FACTOR 8"/>
    <property type="match status" value="1"/>
</dbReference>
<evidence type="ECO:0000256" key="5">
    <source>
        <dbReference type="ARBA" id="ARBA00023128"/>
    </source>
</evidence>
<evidence type="ECO:0000256" key="6">
    <source>
        <dbReference type="ARBA" id="ARBA00023136"/>
    </source>
</evidence>
<dbReference type="EMBL" id="OX597824">
    <property type="protein sequence ID" value="CAI9730034.1"/>
    <property type="molecule type" value="Genomic_DNA"/>
</dbReference>
<dbReference type="InterPro" id="IPR018796">
    <property type="entry name" value="COA8"/>
</dbReference>
<evidence type="ECO:0000256" key="3">
    <source>
        <dbReference type="ARBA" id="ARBA00022792"/>
    </source>
</evidence>
<evidence type="ECO:0000256" key="1">
    <source>
        <dbReference type="ARBA" id="ARBA00004443"/>
    </source>
</evidence>
<comment type="subcellular location">
    <subcellularLocation>
        <location evidence="1">Mitochondrion inner membrane</location>
        <topology evidence="1">Peripheral membrane protein</topology>
        <orientation evidence="1">Matrix side</orientation>
    </subcellularLocation>
</comment>
<evidence type="ECO:0000256" key="2">
    <source>
        <dbReference type="ARBA" id="ARBA00005453"/>
    </source>
</evidence>
<keyword evidence="8" id="KW-1185">Reference proteome</keyword>
<name>A0AA36B9T3_OCTVU</name>
<keyword evidence="6" id="KW-0472">Membrane</keyword>
<dbReference type="AlphaFoldDB" id="A0AA36B9T3"/>
<dbReference type="GO" id="GO:0097193">
    <property type="term" value="P:intrinsic apoptotic signaling pathway"/>
    <property type="evidence" value="ECO:0007669"/>
    <property type="project" value="InterPro"/>
</dbReference>
<organism evidence="7 8">
    <name type="scientific">Octopus vulgaris</name>
    <name type="common">Common octopus</name>
    <dbReference type="NCBI Taxonomy" id="6645"/>
    <lineage>
        <taxon>Eukaryota</taxon>
        <taxon>Metazoa</taxon>
        <taxon>Spiralia</taxon>
        <taxon>Lophotrochozoa</taxon>
        <taxon>Mollusca</taxon>
        <taxon>Cephalopoda</taxon>
        <taxon>Coleoidea</taxon>
        <taxon>Octopodiformes</taxon>
        <taxon>Octopoda</taxon>
        <taxon>Incirrata</taxon>
        <taxon>Octopodidae</taxon>
        <taxon>Octopus</taxon>
    </lineage>
</organism>